<dbReference type="AlphaFoldDB" id="A0A7C3M9Z7"/>
<name>A0A7C3M9Z7_ARCFL</name>
<organism evidence="1">
    <name type="scientific">Archaeoglobus fulgidus</name>
    <dbReference type="NCBI Taxonomy" id="2234"/>
    <lineage>
        <taxon>Archaea</taxon>
        <taxon>Methanobacteriati</taxon>
        <taxon>Methanobacteriota</taxon>
        <taxon>Archaeoglobi</taxon>
        <taxon>Archaeoglobales</taxon>
        <taxon>Archaeoglobaceae</taxon>
        <taxon>Archaeoglobus</taxon>
    </lineage>
</organism>
<accession>A0A7C3M9Z7</accession>
<protein>
    <submittedName>
        <fullName evidence="1">Uncharacterized protein</fullName>
    </submittedName>
</protein>
<evidence type="ECO:0000313" key="1">
    <source>
        <dbReference type="EMBL" id="HFW31998.1"/>
    </source>
</evidence>
<comment type="caution">
    <text evidence="1">The sequence shown here is derived from an EMBL/GenBank/DDBJ whole genome shotgun (WGS) entry which is preliminary data.</text>
</comment>
<proteinExistence type="predicted"/>
<reference evidence="1" key="1">
    <citation type="journal article" date="2020" name="mSystems">
        <title>Genome- and Community-Level Interaction Insights into Carbon Utilization and Element Cycling Functions of Hydrothermarchaeota in Hydrothermal Sediment.</title>
        <authorList>
            <person name="Zhou Z."/>
            <person name="Liu Y."/>
            <person name="Xu W."/>
            <person name="Pan J."/>
            <person name="Luo Z.H."/>
            <person name="Li M."/>
        </authorList>
    </citation>
    <scope>NUCLEOTIDE SEQUENCE [LARGE SCALE GENOMIC DNA]</scope>
    <source>
        <strain evidence="1">SpSt-87</strain>
    </source>
</reference>
<sequence length="143" mass="15697">MVNAADFAVIIMQIILANIDLVMNSFKLLLNNSVDVEALWNVSIHAAGFGYWFTKPFLGDGGSLDVASRNVSAMKNISYAINYIGGNAEAIFGNETGQKGFSAVMRHFVEMIDDEFALKMWNVAKTGVKVATRMLENINATLR</sequence>
<dbReference type="EMBL" id="DTLB01000020">
    <property type="protein sequence ID" value="HFW31998.1"/>
    <property type="molecule type" value="Genomic_DNA"/>
</dbReference>
<gene>
    <name evidence="1" type="ORF">ENW66_03475</name>
</gene>